<evidence type="ECO:0000256" key="5">
    <source>
        <dbReference type="ARBA" id="ARBA00022741"/>
    </source>
</evidence>
<feature type="transmembrane region" description="Helical" evidence="11">
    <location>
        <begin position="20"/>
        <end position="38"/>
    </location>
</feature>
<dbReference type="InterPro" id="IPR011006">
    <property type="entry name" value="CheY-like_superfamily"/>
</dbReference>
<comment type="caution">
    <text evidence="14">The sequence shown here is derived from an EMBL/GenBank/DDBJ whole genome shotgun (WGS) entry which is preliminary data.</text>
</comment>
<dbReference type="InterPro" id="IPR003661">
    <property type="entry name" value="HisK_dim/P_dom"/>
</dbReference>
<dbReference type="Pfam" id="PF00072">
    <property type="entry name" value="Response_reg"/>
    <property type="match status" value="1"/>
</dbReference>
<dbReference type="EMBL" id="JAATJE010000001">
    <property type="protein sequence ID" value="NJC34210.1"/>
    <property type="molecule type" value="Genomic_DNA"/>
</dbReference>
<dbReference type="InterPro" id="IPR005467">
    <property type="entry name" value="His_kinase_dom"/>
</dbReference>
<evidence type="ECO:0000256" key="3">
    <source>
        <dbReference type="ARBA" id="ARBA00022553"/>
    </source>
</evidence>
<dbReference type="RefSeq" id="WP_167954079.1">
    <property type="nucleotide sequence ID" value="NZ_JAATJE010000001.1"/>
</dbReference>
<protein>
    <recommendedName>
        <fullName evidence="2">histidine kinase</fullName>
        <ecNumber evidence="2">2.7.13.3</ecNumber>
    </recommendedName>
</protein>
<keyword evidence="10" id="KW-0175">Coiled coil</keyword>
<dbReference type="InterPro" id="IPR004358">
    <property type="entry name" value="Sig_transdc_His_kin-like_C"/>
</dbReference>
<evidence type="ECO:0000256" key="4">
    <source>
        <dbReference type="ARBA" id="ARBA00022679"/>
    </source>
</evidence>
<gene>
    <name evidence="14" type="ORF">GGR88_001684</name>
</gene>
<keyword evidence="7" id="KW-0067">ATP-binding</keyword>
<dbReference type="PRINTS" id="PR00344">
    <property type="entry name" value="BCTRLSENSOR"/>
</dbReference>
<dbReference type="Pfam" id="PF05227">
    <property type="entry name" value="CHASE3"/>
    <property type="match status" value="1"/>
</dbReference>
<feature type="transmembrane region" description="Helical" evidence="11">
    <location>
        <begin position="203"/>
        <end position="222"/>
    </location>
</feature>
<evidence type="ECO:0000259" key="13">
    <source>
        <dbReference type="PROSITE" id="PS50110"/>
    </source>
</evidence>
<evidence type="ECO:0000259" key="12">
    <source>
        <dbReference type="PROSITE" id="PS50109"/>
    </source>
</evidence>
<evidence type="ECO:0000313" key="14">
    <source>
        <dbReference type="EMBL" id="NJC34210.1"/>
    </source>
</evidence>
<dbReference type="PROSITE" id="PS50110">
    <property type="entry name" value="RESPONSE_REGULATORY"/>
    <property type="match status" value="1"/>
</dbReference>
<proteinExistence type="predicted"/>
<comment type="catalytic activity">
    <reaction evidence="1">
        <text>ATP + protein L-histidine = ADP + protein N-phospho-L-histidine.</text>
        <dbReference type="EC" id="2.7.13.3"/>
    </reaction>
</comment>
<sequence length="659" mass="71059">MSYVSPLPSAPRVDFRRYLGWLAAALGMLSVIAIILLVSNVSAANRQRDAALAEQQRSFGVMLQARSLESTLTKAEAALGRYVLSSDIDVGRFYYQEWRRAGAIIDRLERDTREDPAQQAMLRRLRLTYDERGRELSQSALRTAYGQGMNGIGLYHQAARAESLQQMADLLNDLIASERRNLSSRSRDATELVNSSNRIASRLSMFGILLILGAGLLAWLTARAVGQRRLADRDMEASALRAEVLEEAVALRTAELSDANERLRAEAAERAAAEAQLRQAHKMEAVGKLTGGIAHDFNNMLAVVTGGLELARRRIHNRPTEAMQQIDKAMEGAVRAAALTRRLLAFSRAEPLMPAAHDPAALIAGMTDLLDRSLGEQIRVHTDLAPGAWPIWVDRLQLENAILNLAVNARDAMERGGILTIRTANRLLSPGHQADLDPGDYLAIEVSDDGCGMSAEVLDRVFEPFFTTKPVGLGTGLGLSQVFGFVGQSSGKVLIASAPGRGTTVTLLLPRYTGLLAVPADAAPARPVEIDATGRTILVIEDDARVLSATVDTLIELGHRPIACNRPERAADLLAASGPVDLILSDVVMAGMSGPELVSMLVRQAPDAAVLFVTGFTGEADEADFGGYPVLRKPFSMRALELAVDSACDQRPGVTPIAA</sequence>
<keyword evidence="6 14" id="KW-0418">Kinase</keyword>
<keyword evidence="4" id="KW-0808">Transferase</keyword>
<dbReference type="Gene3D" id="3.30.565.10">
    <property type="entry name" value="Histidine kinase-like ATPase, C-terminal domain"/>
    <property type="match status" value="1"/>
</dbReference>
<dbReference type="Pfam" id="PF00512">
    <property type="entry name" value="HisKA"/>
    <property type="match status" value="1"/>
</dbReference>
<evidence type="ECO:0000256" key="6">
    <source>
        <dbReference type="ARBA" id="ARBA00022777"/>
    </source>
</evidence>
<evidence type="ECO:0000256" key="2">
    <source>
        <dbReference type="ARBA" id="ARBA00012438"/>
    </source>
</evidence>
<accession>A0ABX0XLT9</accession>
<evidence type="ECO:0000256" key="11">
    <source>
        <dbReference type="SAM" id="Phobius"/>
    </source>
</evidence>
<organism evidence="14 15">
    <name type="scientific">Sphingomonas jejuensis</name>
    <dbReference type="NCBI Taxonomy" id="904715"/>
    <lineage>
        <taxon>Bacteria</taxon>
        <taxon>Pseudomonadati</taxon>
        <taxon>Pseudomonadota</taxon>
        <taxon>Alphaproteobacteria</taxon>
        <taxon>Sphingomonadales</taxon>
        <taxon>Sphingomonadaceae</taxon>
        <taxon>Sphingomonas</taxon>
    </lineage>
</organism>
<keyword evidence="11" id="KW-1133">Transmembrane helix</keyword>
<dbReference type="Proteomes" id="UP000734218">
    <property type="component" value="Unassembled WGS sequence"/>
</dbReference>
<dbReference type="PROSITE" id="PS50109">
    <property type="entry name" value="HIS_KIN"/>
    <property type="match status" value="1"/>
</dbReference>
<keyword evidence="5" id="KW-0547">Nucleotide-binding</keyword>
<dbReference type="InterPro" id="IPR036097">
    <property type="entry name" value="HisK_dim/P_sf"/>
</dbReference>
<evidence type="ECO:0000256" key="9">
    <source>
        <dbReference type="PROSITE-ProRule" id="PRU00169"/>
    </source>
</evidence>
<keyword evidence="11" id="KW-0472">Membrane</keyword>
<evidence type="ECO:0000313" key="15">
    <source>
        <dbReference type="Proteomes" id="UP000734218"/>
    </source>
</evidence>
<feature type="domain" description="Response regulatory" evidence="13">
    <location>
        <begin position="536"/>
        <end position="648"/>
    </location>
</feature>
<dbReference type="SUPFAM" id="SSF55874">
    <property type="entry name" value="ATPase domain of HSP90 chaperone/DNA topoisomerase II/histidine kinase"/>
    <property type="match status" value="1"/>
</dbReference>
<feature type="domain" description="Histidine kinase" evidence="12">
    <location>
        <begin position="292"/>
        <end position="513"/>
    </location>
</feature>
<dbReference type="SUPFAM" id="SSF52172">
    <property type="entry name" value="CheY-like"/>
    <property type="match status" value="1"/>
</dbReference>
<feature type="modified residue" description="4-aspartylphosphate" evidence="9">
    <location>
        <position position="586"/>
    </location>
</feature>
<dbReference type="EC" id="2.7.13.3" evidence="2"/>
<reference evidence="14 15" key="1">
    <citation type="submission" date="2020-03" db="EMBL/GenBank/DDBJ databases">
        <title>Genomic Encyclopedia of Type Strains, Phase IV (KMG-IV): sequencing the most valuable type-strain genomes for metagenomic binning, comparative biology and taxonomic classification.</title>
        <authorList>
            <person name="Goeker M."/>
        </authorList>
    </citation>
    <scope>NUCLEOTIDE SEQUENCE [LARGE SCALE GENOMIC DNA]</scope>
    <source>
        <strain evidence="14 15">DSM 27651</strain>
    </source>
</reference>
<dbReference type="Gene3D" id="1.10.287.130">
    <property type="match status" value="1"/>
</dbReference>
<dbReference type="CDD" id="cd00082">
    <property type="entry name" value="HisKA"/>
    <property type="match status" value="1"/>
</dbReference>
<dbReference type="PANTHER" id="PTHR43065">
    <property type="entry name" value="SENSOR HISTIDINE KINASE"/>
    <property type="match status" value="1"/>
</dbReference>
<keyword evidence="15" id="KW-1185">Reference proteome</keyword>
<dbReference type="SUPFAM" id="SSF47384">
    <property type="entry name" value="Homodimeric domain of signal transducing histidine kinase"/>
    <property type="match status" value="1"/>
</dbReference>
<dbReference type="Gene3D" id="3.40.50.2300">
    <property type="match status" value="1"/>
</dbReference>
<keyword evidence="11" id="KW-0812">Transmembrane</keyword>
<evidence type="ECO:0000256" key="8">
    <source>
        <dbReference type="ARBA" id="ARBA00023012"/>
    </source>
</evidence>
<feature type="coiled-coil region" evidence="10">
    <location>
        <begin position="256"/>
        <end position="283"/>
    </location>
</feature>
<dbReference type="InterPro" id="IPR003594">
    <property type="entry name" value="HATPase_dom"/>
</dbReference>
<dbReference type="SMART" id="SM00387">
    <property type="entry name" value="HATPase_c"/>
    <property type="match status" value="1"/>
</dbReference>
<dbReference type="InterPro" id="IPR007891">
    <property type="entry name" value="CHASE3"/>
</dbReference>
<dbReference type="PANTHER" id="PTHR43065:SF46">
    <property type="entry name" value="C4-DICARBOXYLATE TRANSPORT SENSOR PROTEIN DCTB"/>
    <property type="match status" value="1"/>
</dbReference>
<dbReference type="SMART" id="SM00388">
    <property type="entry name" value="HisKA"/>
    <property type="match status" value="1"/>
</dbReference>
<dbReference type="InterPro" id="IPR036890">
    <property type="entry name" value="HATPase_C_sf"/>
</dbReference>
<dbReference type="Pfam" id="PF02518">
    <property type="entry name" value="HATPase_c"/>
    <property type="match status" value="1"/>
</dbReference>
<evidence type="ECO:0000256" key="10">
    <source>
        <dbReference type="SAM" id="Coils"/>
    </source>
</evidence>
<keyword evidence="3 9" id="KW-0597">Phosphoprotein</keyword>
<dbReference type="GO" id="GO:0016301">
    <property type="term" value="F:kinase activity"/>
    <property type="evidence" value="ECO:0007669"/>
    <property type="project" value="UniProtKB-KW"/>
</dbReference>
<evidence type="ECO:0000256" key="1">
    <source>
        <dbReference type="ARBA" id="ARBA00000085"/>
    </source>
</evidence>
<evidence type="ECO:0000256" key="7">
    <source>
        <dbReference type="ARBA" id="ARBA00022840"/>
    </source>
</evidence>
<keyword evidence="8" id="KW-0902">Two-component regulatory system</keyword>
<dbReference type="InterPro" id="IPR001789">
    <property type="entry name" value="Sig_transdc_resp-reg_receiver"/>
</dbReference>
<dbReference type="SMART" id="SM00448">
    <property type="entry name" value="REC"/>
    <property type="match status" value="1"/>
</dbReference>
<name>A0ABX0XLT9_9SPHN</name>